<feature type="transmembrane region" description="Helical" evidence="1">
    <location>
        <begin position="16"/>
        <end position="35"/>
    </location>
</feature>
<keyword evidence="4" id="KW-1185">Reference proteome</keyword>
<keyword evidence="1" id="KW-1133">Transmembrane helix</keyword>
<comment type="caution">
    <text evidence="3">The sequence shown here is derived from an EMBL/GenBank/DDBJ whole genome shotgun (WGS) entry which is preliminary data.</text>
</comment>
<dbReference type="EMBL" id="JAFFZM010000011">
    <property type="protein sequence ID" value="MBO8200382.1"/>
    <property type="molecule type" value="Genomic_DNA"/>
</dbReference>
<dbReference type="RefSeq" id="WP_209212029.1">
    <property type="nucleotide sequence ID" value="NZ_JAFFZM010000011.1"/>
</dbReference>
<feature type="domain" description="SHOCT" evidence="2">
    <location>
        <begin position="63"/>
        <end position="86"/>
    </location>
</feature>
<keyword evidence="1" id="KW-0472">Membrane</keyword>
<proteinExistence type="predicted"/>
<evidence type="ECO:0000256" key="1">
    <source>
        <dbReference type="SAM" id="Phobius"/>
    </source>
</evidence>
<gene>
    <name evidence="3" type="ORF">JW613_19045</name>
</gene>
<dbReference type="GeneID" id="96260715"/>
<sequence>MQTLAQWHNDGGPGPWILFFPLIWAAVIAGGVFLLRTVRRGHRGARAAWGAQPHPAQDGTGSPLDLLDRRFAQGEIDEDEYWRRVSVLHESTRERHGGPTGGKR</sequence>
<dbReference type="Pfam" id="PF09851">
    <property type="entry name" value="SHOCT"/>
    <property type="match status" value="1"/>
</dbReference>
<dbReference type="InterPro" id="IPR018649">
    <property type="entry name" value="SHOCT"/>
</dbReference>
<reference evidence="3 4" key="1">
    <citation type="submission" date="2021-02" db="EMBL/GenBank/DDBJ databases">
        <title>Streptomyces spirodelae sp. nov., isolated from duckweed.</title>
        <authorList>
            <person name="Saimee Y."/>
            <person name="Duangmal K."/>
        </authorList>
    </citation>
    <scope>NUCLEOTIDE SEQUENCE [LARGE SCALE GENOMIC DNA]</scope>
    <source>
        <strain evidence="3 4">DSM 42105</strain>
    </source>
</reference>
<evidence type="ECO:0000313" key="3">
    <source>
        <dbReference type="EMBL" id="MBO8200382.1"/>
    </source>
</evidence>
<protein>
    <submittedName>
        <fullName evidence="3">SHOCT domain-containing protein</fullName>
    </submittedName>
</protein>
<dbReference type="Proteomes" id="UP000721954">
    <property type="component" value="Unassembled WGS sequence"/>
</dbReference>
<accession>A0ABS3XYB8</accession>
<organism evidence="3 4">
    <name type="scientific">Streptomyces smyrnaeus</name>
    <dbReference type="NCBI Taxonomy" id="1387713"/>
    <lineage>
        <taxon>Bacteria</taxon>
        <taxon>Bacillati</taxon>
        <taxon>Actinomycetota</taxon>
        <taxon>Actinomycetes</taxon>
        <taxon>Kitasatosporales</taxon>
        <taxon>Streptomycetaceae</taxon>
        <taxon>Streptomyces</taxon>
    </lineage>
</organism>
<evidence type="ECO:0000313" key="4">
    <source>
        <dbReference type="Proteomes" id="UP000721954"/>
    </source>
</evidence>
<name>A0ABS3XYB8_9ACTN</name>
<keyword evidence="1" id="KW-0812">Transmembrane</keyword>
<evidence type="ECO:0000259" key="2">
    <source>
        <dbReference type="Pfam" id="PF09851"/>
    </source>
</evidence>